<dbReference type="Proteomes" id="UP000214688">
    <property type="component" value="Chromosome"/>
</dbReference>
<gene>
    <name evidence="4" type="ORF">CIG75_05410</name>
</gene>
<dbReference type="GO" id="GO:0051607">
    <property type="term" value="P:defense response to virus"/>
    <property type="evidence" value="ECO:0007669"/>
    <property type="project" value="UniProtKB-KW"/>
</dbReference>
<evidence type="ECO:0000313" key="4">
    <source>
        <dbReference type="EMBL" id="ASS74485.1"/>
    </source>
</evidence>
<dbReference type="AlphaFoldDB" id="A0A223CYZ8"/>
<evidence type="ECO:0000256" key="1">
    <source>
        <dbReference type="ARBA" id="ARBA00022741"/>
    </source>
</evidence>
<organism evidence="4 5">
    <name type="scientific">Tumebacillus algifaecis</name>
    <dbReference type="NCBI Taxonomy" id="1214604"/>
    <lineage>
        <taxon>Bacteria</taxon>
        <taxon>Bacillati</taxon>
        <taxon>Bacillota</taxon>
        <taxon>Bacilli</taxon>
        <taxon>Bacillales</taxon>
        <taxon>Alicyclobacillaceae</taxon>
        <taxon>Tumebacillus</taxon>
    </lineage>
</organism>
<sequence length="726" mass="82784">MNVIDWRSWLRDPFQKREPRPYRATDYLWRDSVTGVEFGIDQQDYAELLQKAAGQLQGKSPAKRYQVWTSSAFPFGQVDDELLAFHLPYPVPQTSQDSRSGQTIETRNRLADFVLLRVGLYYALFHPQEEEWSQLRAELLHIAPTVGELQERVQAIDHFLITGEVAVEWKDRQLSIVKAGAVKIKQYLLESNKIQEIRGASRLLEGISQKQIPQFLLNTLTPESVVYSGGGNILLILPEAQGKPVAKKIENIYREMTGSAQAVAYSATVTWGELDCTHFNGTLAWIEQKKTERQMTMGTDFAASIQMRTRDHSLLSGDLEHPYELSDFQTYLQELQRETRDTAFLLLEDKAICVSCRLREATVFVKRNGIQAQCTACFQKVCSGNQEAEKEFLQEMEVMSKQYRAELGNVQLEVSKDLDAIAGVKGADGQIAIVYGDGNNMGKVVERLESLTQFRYFSVLFDQVTRLATYTTIVERKLQCEVIAVGGDDVLLILPANHALQVARVIGEKFDQALDTYAEQEGMTISFGISIAAAATPFAILFRTASDLLTSAKQVKKQNRETWRGGSIDFQVLRSTALGEGVQEERNLLFQKSAKDRYQNPITVYQLMRPYSFPQAQLMEAWIDELQKTVGSRSILYHMRDVVQNLSVEEAKLHYYYYMLTDRESNKQRQKVHQWLESHPIAGMENDLLYYRKQQHDAEEGMQLYSPWHDLVELWSVLKGGVQDEA</sequence>
<keyword evidence="1" id="KW-0547">Nucleotide-binding</keyword>
<dbReference type="OrthoDB" id="442064at2"/>
<dbReference type="Gene3D" id="3.30.70.270">
    <property type="match status" value="1"/>
</dbReference>
<feature type="domain" description="GGDEF" evidence="3">
    <location>
        <begin position="429"/>
        <end position="565"/>
    </location>
</feature>
<proteinExistence type="predicted"/>
<keyword evidence="5" id="KW-1185">Reference proteome</keyword>
<dbReference type="PROSITE" id="PS50887">
    <property type="entry name" value="GGDEF"/>
    <property type="match status" value="1"/>
</dbReference>
<dbReference type="EMBL" id="CP022657">
    <property type="protein sequence ID" value="ASS74485.1"/>
    <property type="molecule type" value="Genomic_DNA"/>
</dbReference>
<evidence type="ECO:0000259" key="3">
    <source>
        <dbReference type="PROSITE" id="PS50887"/>
    </source>
</evidence>
<dbReference type="InterPro" id="IPR052117">
    <property type="entry name" value="Cas10/Csm1_subtype-III-A"/>
</dbReference>
<dbReference type="GO" id="GO:0000166">
    <property type="term" value="F:nucleotide binding"/>
    <property type="evidence" value="ECO:0007669"/>
    <property type="project" value="UniProtKB-KW"/>
</dbReference>
<evidence type="ECO:0000256" key="2">
    <source>
        <dbReference type="ARBA" id="ARBA00023118"/>
    </source>
</evidence>
<dbReference type="InterPro" id="IPR054767">
    <property type="entry name" value="Cas10-Cmr2_palm2"/>
</dbReference>
<dbReference type="InterPro" id="IPR000160">
    <property type="entry name" value="GGDEF_dom"/>
</dbReference>
<accession>A0A223CYZ8</accession>
<dbReference type="PANTHER" id="PTHR36528:SF1">
    <property type="entry name" value="CRISPR SYSTEM SINGLE-STRAND-SPECIFIC DEOXYRIBONUCLEASE CAS10_CSM1 (SUBTYPE III-A)"/>
    <property type="match status" value="1"/>
</dbReference>
<dbReference type="PANTHER" id="PTHR36528">
    <property type="entry name" value="CRISPR SYSTEM SINGLE-STRAND-SPECIFIC DEOXYRIBONUCLEASE CAS10/CSM1 (SUBTYPE III-A)"/>
    <property type="match status" value="1"/>
</dbReference>
<dbReference type="KEGG" id="tab:CIG75_05410"/>
<name>A0A223CYZ8_9BACL</name>
<reference evidence="4 5" key="1">
    <citation type="journal article" date="2015" name="Int. J. Syst. Evol. Microbiol.">
        <title>Tumebacillus algifaecis sp. nov., isolated from decomposing algal scum.</title>
        <authorList>
            <person name="Wu Y.F."/>
            <person name="Zhang B."/>
            <person name="Xing P."/>
            <person name="Wu Q.L."/>
            <person name="Liu S.J."/>
        </authorList>
    </citation>
    <scope>NUCLEOTIDE SEQUENCE [LARGE SCALE GENOMIC DNA]</scope>
    <source>
        <strain evidence="4 5">THMBR28</strain>
    </source>
</reference>
<dbReference type="Pfam" id="PF22335">
    <property type="entry name" value="Cas10-Cmr2_palm2"/>
    <property type="match status" value="1"/>
</dbReference>
<protein>
    <recommendedName>
        <fullName evidence="3">GGDEF domain-containing protein</fullName>
    </recommendedName>
</protein>
<keyword evidence="2" id="KW-0051">Antiviral defense</keyword>
<evidence type="ECO:0000313" key="5">
    <source>
        <dbReference type="Proteomes" id="UP000214688"/>
    </source>
</evidence>
<dbReference type="InterPro" id="IPR043128">
    <property type="entry name" value="Rev_trsase/Diguanyl_cyclase"/>
</dbReference>